<dbReference type="Pfam" id="PF00646">
    <property type="entry name" value="F-box"/>
    <property type="match status" value="1"/>
</dbReference>
<dbReference type="PANTHER" id="PTHR31672:SF7">
    <property type="entry name" value="F-BOX DOMAIN-CONTAINING PROTEIN"/>
    <property type="match status" value="1"/>
</dbReference>
<dbReference type="InterPro" id="IPR036047">
    <property type="entry name" value="F-box-like_dom_sf"/>
</dbReference>
<name>A0A5P1EMY2_ASPOF</name>
<dbReference type="PANTHER" id="PTHR31672">
    <property type="entry name" value="BNACNNG10540D PROTEIN"/>
    <property type="match status" value="1"/>
</dbReference>
<dbReference type="Proteomes" id="UP000243459">
    <property type="component" value="Chromosome 7"/>
</dbReference>
<dbReference type="InterPro" id="IPR011043">
    <property type="entry name" value="Gal_Oxase/kelch_b-propeller"/>
</dbReference>
<evidence type="ECO:0000313" key="4">
    <source>
        <dbReference type="Proteomes" id="UP000243459"/>
    </source>
</evidence>
<dbReference type="AlphaFoldDB" id="A0A5P1EMY2"/>
<evidence type="ECO:0000313" key="3">
    <source>
        <dbReference type="EMBL" id="ONK65400.1"/>
    </source>
</evidence>
<dbReference type="InterPro" id="IPR015915">
    <property type="entry name" value="Kelch-typ_b-propeller"/>
</dbReference>
<keyword evidence="4" id="KW-1185">Reference proteome</keyword>
<keyword evidence="1" id="KW-0677">Repeat</keyword>
<proteinExistence type="predicted"/>
<organism evidence="3 4">
    <name type="scientific">Asparagus officinalis</name>
    <name type="common">Garden asparagus</name>
    <dbReference type="NCBI Taxonomy" id="4686"/>
    <lineage>
        <taxon>Eukaryota</taxon>
        <taxon>Viridiplantae</taxon>
        <taxon>Streptophyta</taxon>
        <taxon>Embryophyta</taxon>
        <taxon>Tracheophyta</taxon>
        <taxon>Spermatophyta</taxon>
        <taxon>Magnoliopsida</taxon>
        <taxon>Liliopsida</taxon>
        <taxon>Asparagales</taxon>
        <taxon>Asparagaceae</taxon>
        <taxon>Asparagoideae</taxon>
        <taxon>Asparagus</taxon>
    </lineage>
</organism>
<protein>
    <recommendedName>
        <fullName evidence="2">F-box domain-containing protein</fullName>
    </recommendedName>
</protein>
<dbReference type="Gene3D" id="1.20.1280.50">
    <property type="match status" value="1"/>
</dbReference>
<feature type="domain" description="F-box" evidence="2">
    <location>
        <begin position="34"/>
        <end position="79"/>
    </location>
</feature>
<dbReference type="InterPro" id="IPR001810">
    <property type="entry name" value="F-box_dom"/>
</dbReference>
<dbReference type="Gene3D" id="2.120.10.80">
    <property type="entry name" value="Kelch-type beta propeller"/>
    <property type="match status" value="1"/>
</dbReference>
<evidence type="ECO:0000259" key="2">
    <source>
        <dbReference type="PROSITE" id="PS50181"/>
    </source>
</evidence>
<dbReference type="EMBL" id="CM007387">
    <property type="protein sequence ID" value="ONK65400.1"/>
    <property type="molecule type" value="Genomic_DNA"/>
</dbReference>
<reference evidence="4" key="1">
    <citation type="journal article" date="2017" name="Nat. Commun.">
        <title>The asparagus genome sheds light on the origin and evolution of a young Y chromosome.</title>
        <authorList>
            <person name="Harkess A."/>
            <person name="Zhou J."/>
            <person name="Xu C."/>
            <person name="Bowers J.E."/>
            <person name="Van der Hulst R."/>
            <person name="Ayyampalayam S."/>
            <person name="Mercati F."/>
            <person name="Riccardi P."/>
            <person name="McKain M.R."/>
            <person name="Kakrana A."/>
            <person name="Tang H."/>
            <person name="Ray J."/>
            <person name="Groenendijk J."/>
            <person name="Arikit S."/>
            <person name="Mathioni S.M."/>
            <person name="Nakano M."/>
            <person name="Shan H."/>
            <person name="Telgmann-Rauber A."/>
            <person name="Kanno A."/>
            <person name="Yue Z."/>
            <person name="Chen H."/>
            <person name="Li W."/>
            <person name="Chen Y."/>
            <person name="Xu X."/>
            <person name="Zhang Y."/>
            <person name="Luo S."/>
            <person name="Chen H."/>
            <person name="Gao J."/>
            <person name="Mao Z."/>
            <person name="Pires J.C."/>
            <person name="Luo M."/>
            <person name="Kudrna D."/>
            <person name="Wing R.A."/>
            <person name="Meyers B.C."/>
            <person name="Yi K."/>
            <person name="Kong H."/>
            <person name="Lavrijsen P."/>
            <person name="Sunseri F."/>
            <person name="Falavigna A."/>
            <person name="Ye Y."/>
            <person name="Leebens-Mack J.H."/>
            <person name="Chen G."/>
        </authorList>
    </citation>
    <scope>NUCLEOTIDE SEQUENCE [LARGE SCALE GENOMIC DNA]</scope>
    <source>
        <strain evidence="4">cv. DH0086</strain>
    </source>
</reference>
<evidence type="ECO:0000256" key="1">
    <source>
        <dbReference type="ARBA" id="ARBA00022737"/>
    </source>
</evidence>
<dbReference type="OMA" id="EWARCGG"/>
<sequence>MGSIGSLFSNNMNTVSAKSLKRKPSEESQSIISPFPLSELNQDLLERILSRLPPSSFFRLRSVCRKWSTISSSPTFLRACSGIQCRDPWFLMVEQSFTQSIIFDTSEGNWKNLNHPNFLNQTQFSKSIPVASSGGLVCFRSPSGQFIVYNPVTGDCKEIPLAPSSQNLHAIAMNSSNKDPSLYKIVLVLGEFPNLSVGIFDSKKNQWEDEFALRKTDGNLSESNDIDEPETIYFLSKAGDVVSTNIQRSPSKQYSSVLIVEGNGEEIIYFLGHSGTIVSCNLTQKTYIEYPRLLPINFEYSIDLVECNGEMLVVMLSDFLETTSLRIWKFLKEEKLWIQVTAMPVSMSHEFCGKKADINCVGCADSILICISSSECNSYVMCDLVDNAWVELPKCFVNGKAKGFMSAFCFEPRMEISV</sequence>
<dbReference type="Gramene" id="ONK65400">
    <property type="protein sequence ID" value="ONK65400"/>
    <property type="gene ID" value="A4U43_C07F36710"/>
</dbReference>
<accession>A0A5P1EMY2</accession>
<dbReference type="SUPFAM" id="SSF50965">
    <property type="entry name" value="Galactose oxidase, central domain"/>
    <property type="match status" value="1"/>
</dbReference>
<dbReference type="InterPro" id="IPR050796">
    <property type="entry name" value="SCF_F-box_component"/>
</dbReference>
<dbReference type="CDD" id="cd22157">
    <property type="entry name" value="F-box_AtFBW1-like"/>
    <property type="match status" value="1"/>
</dbReference>
<dbReference type="SMART" id="SM00256">
    <property type="entry name" value="FBOX"/>
    <property type="match status" value="1"/>
</dbReference>
<dbReference type="Pfam" id="PF03478">
    <property type="entry name" value="Beta-prop_KIB1-4"/>
    <property type="match status" value="1"/>
</dbReference>
<dbReference type="InterPro" id="IPR005174">
    <property type="entry name" value="KIB1-4_b-propeller"/>
</dbReference>
<dbReference type="FunFam" id="1.20.1280.50:FF:000008">
    <property type="entry name" value="F-box only protein 6"/>
    <property type="match status" value="1"/>
</dbReference>
<dbReference type="OrthoDB" id="2095648at2759"/>
<dbReference type="SUPFAM" id="SSF81383">
    <property type="entry name" value="F-box domain"/>
    <property type="match status" value="1"/>
</dbReference>
<gene>
    <name evidence="3" type="ORF">A4U43_C07F36710</name>
</gene>
<dbReference type="PROSITE" id="PS50181">
    <property type="entry name" value="FBOX"/>
    <property type="match status" value="1"/>
</dbReference>